<dbReference type="InterPro" id="IPR010982">
    <property type="entry name" value="Lambda_DNA-bd_dom_sf"/>
</dbReference>
<comment type="caution">
    <text evidence="4">The sequence shown here is derived from an EMBL/GenBank/DDBJ whole genome shotgun (WGS) entry which is preliminary data.</text>
</comment>
<dbReference type="AlphaFoldDB" id="A0AAE2SAH2"/>
<dbReference type="PANTHER" id="PTHR34475:SF1">
    <property type="entry name" value="CYTOSKELETON PROTEIN RODZ"/>
    <property type="match status" value="1"/>
</dbReference>
<dbReference type="Proteomes" id="UP000634206">
    <property type="component" value="Unassembled WGS sequence"/>
</dbReference>
<feature type="transmembrane region" description="Helical" evidence="2">
    <location>
        <begin position="122"/>
        <end position="145"/>
    </location>
</feature>
<feature type="domain" description="HTH cro/C1-type" evidence="3">
    <location>
        <begin position="10"/>
        <end position="71"/>
    </location>
</feature>
<reference evidence="4" key="1">
    <citation type="submission" date="2021-01" db="EMBL/GenBank/DDBJ databases">
        <title>Modified the classification status of verrucomicrobia.</title>
        <authorList>
            <person name="Feng X."/>
        </authorList>
    </citation>
    <scope>NUCLEOTIDE SEQUENCE</scope>
    <source>
        <strain evidence="4">5K15</strain>
    </source>
</reference>
<dbReference type="CDD" id="cd00093">
    <property type="entry name" value="HTH_XRE"/>
    <property type="match status" value="1"/>
</dbReference>
<feature type="region of interest" description="Disordered" evidence="1">
    <location>
        <begin position="94"/>
        <end position="119"/>
    </location>
</feature>
<dbReference type="SMART" id="SM00530">
    <property type="entry name" value="HTH_XRE"/>
    <property type="match status" value="1"/>
</dbReference>
<evidence type="ECO:0000313" key="5">
    <source>
        <dbReference type="Proteomes" id="UP000634206"/>
    </source>
</evidence>
<keyword evidence="2" id="KW-0812">Transmembrane</keyword>
<name>A0AAE2SAH2_9BACT</name>
<gene>
    <name evidence="4" type="ORF">JIN83_00110</name>
</gene>
<dbReference type="Pfam" id="PF13413">
    <property type="entry name" value="HTH_25"/>
    <property type="match status" value="1"/>
</dbReference>
<evidence type="ECO:0000259" key="3">
    <source>
        <dbReference type="SMART" id="SM00530"/>
    </source>
</evidence>
<accession>A0AAE2SAH2</accession>
<evidence type="ECO:0000313" key="4">
    <source>
        <dbReference type="EMBL" id="MBK1853352.1"/>
    </source>
</evidence>
<keyword evidence="2" id="KW-0472">Membrane</keyword>
<dbReference type="EMBL" id="JAENIG010000001">
    <property type="protein sequence ID" value="MBK1853352.1"/>
    <property type="molecule type" value="Genomic_DNA"/>
</dbReference>
<dbReference type="Gene3D" id="1.10.260.40">
    <property type="entry name" value="lambda repressor-like DNA-binding domains"/>
    <property type="match status" value="1"/>
</dbReference>
<dbReference type="InterPro" id="IPR050400">
    <property type="entry name" value="Bact_Cytoskel_RodZ"/>
</dbReference>
<keyword evidence="5" id="KW-1185">Reference proteome</keyword>
<feature type="region of interest" description="Disordered" evidence="1">
    <location>
        <begin position="154"/>
        <end position="246"/>
    </location>
</feature>
<dbReference type="RefSeq" id="WP_309487951.1">
    <property type="nucleotide sequence ID" value="NZ_JAENIG010000001.1"/>
</dbReference>
<sequence>MSEWTDIGDQLREAREKKGVDIKDVAHATRIPLATLTALEESNYSIFPSPTYARSFLAQYSEYLGVDAHEWVEAFETGDVLSNVNDHEYLKSHNEHIGANEGDPSRSYTSSRKDDKASGNGASVFQAATVFLITAALIGGGIYAYNKFEPSFTGGGDSSASDTEDGGQATTDGSGEQNSGEQDSNTRANGNTARSPQAKTPQGSDTAITVADPAPKAIPAPPAETNETTQPRLGPPPKAMVIEEEE</sequence>
<dbReference type="InterPro" id="IPR001387">
    <property type="entry name" value="Cro/C1-type_HTH"/>
</dbReference>
<feature type="compositionally biased region" description="Polar residues" evidence="1">
    <location>
        <begin position="168"/>
        <end position="207"/>
    </location>
</feature>
<keyword evidence="2" id="KW-1133">Transmembrane helix</keyword>
<organism evidence="4 5">
    <name type="scientific">Oceaniferula flava</name>
    <dbReference type="NCBI Taxonomy" id="2800421"/>
    <lineage>
        <taxon>Bacteria</taxon>
        <taxon>Pseudomonadati</taxon>
        <taxon>Verrucomicrobiota</taxon>
        <taxon>Verrucomicrobiia</taxon>
        <taxon>Verrucomicrobiales</taxon>
        <taxon>Verrucomicrobiaceae</taxon>
        <taxon>Oceaniferula</taxon>
    </lineage>
</organism>
<dbReference type="SUPFAM" id="SSF47413">
    <property type="entry name" value="lambda repressor-like DNA-binding domains"/>
    <property type="match status" value="1"/>
</dbReference>
<proteinExistence type="predicted"/>
<evidence type="ECO:0000256" key="1">
    <source>
        <dbReference type="SAM" id="MobiDB-lite"/>
    </source>
</evidence>
<dbReference type="PANTHER" id="PTHR34475">
    <property type="match status" value="1"/>
</dbReference>
<protein>
    <submittedName>
        <fullName evidence="4">Helix-turn-helix domain-containing protein</fullName>
    </submittedName>
</protein>
<dbReference type="GO" id="GO:0003677">
    <property type="term" value="F:DNA binding"/>
    <property type="evidence" value="ECO:0007669"/>
    <property type="project" value="InterPro"/>
</dbReference>
<evidence type="ECO:0000256" key="2">
    <source>
        <dbReference type="SAM" id="Phobius"/>
    </source>
</evidence>